<dbReference type="Pfam" id="PF00962">
    <property type="entry name" value="A_deaminase"/>
    <property type="match status" value="1"/>
</dbReference>
<evidence type="ECO:0000256" key="2">
    <source>
        <dbReference type="ARBA" id="ARBA00006676"/>
    </source>
</evidence>
<reference evidence="7 8" key="1">
    <citation type="submission" date="2017-08" db="EMBL/GenBank/DDBJ databases">
        <title>Draft Genome Sequence of Hafnia alvei CITHA-6 Isolated from Raw Bovine Milk.</title>
        <authorList>
            <person name="Culligan E.P."/>
            <person name="Mcsweeney A."/>
            <person name="O'Doherty C."/>
            <person name="Gleeson E."/>
            <person name="O'Riordan D."/>
            <person name="Sleator R.D."/>
        </authorList>
    </citation>
    <scope>NUCLEOTIDE SEQUENCE [LARGE SCALE GENOMIC DNA]</scope>
    <source>
        <strain evidence="7 8">CITHA-6</strain>
    </source>
</reference>
<dbReference type="GO" id="GO:0006146">
    <property type="term" value="P:adenine catabolic process"/>
    <property type="evidence" value="ECO:0007669"/>
    <property type="project" value="TreeGrafter"/>
</dbReference>
<dbReference type="PANTHER" id="PTHR43114:SF6">
    <property type="entry name" value="ADENINE DEAMINASE"/>
    <property type="match status" value="1"/>
</dbReference>
<evidence type="ECO:0000256" key="3">
    <source>
        <dbReference type="ARBA" id="ARBA00022723"/>
    </source>
</evidence>
<dbReference type="PANTHER" id="PTHR43114">
    <property type="entry name" value="ADENINE DEAMINASE"/>
    <property type="match status" value="1"/>
</dbReference>
<dbReference type="InterPro" id="IPR006330">
    <property type="entry name" value="Ado/ade_deaminase"/>
</dbReference>
<evidence type="ECO:0000256" key="5">
    <source>
        <dbReference type="ARBA" id="ARBA00022833"/>
    </source>
</evidence>
<evidence type="ECO:0000259" key="6">
    <source>
        <dbReference type="Pfam" id="PF00962"/>
    </source>
</evidence>
<dbReference type="GO" id="GO:0043103">
    <property type="term" value="P:hypoxanthine salvage"/>
    <property type="evidence" value="ECO:0007669"/>
    <property type="project" value="TreeGrafter"/>
</dbReference>
<feature type="domain" description="Adenosine deaminase" evidence="6">
    <location>
        <begin position="18"/>
        <end position="336"/>
    </location>
</feature>
<evidence type="ECO:0000313" key="8">
    <source>
        <dbReference type="Proteomes" id="UP000218796"/>
    </source>
</evidence>
<evidence type="ECO:0000313" key="7">
    <source>
        <dbReference type="EMBL" id="PAV95733.1"/>
    </source>
</evidence>
<evidence type="ECO:0000256" key="4">
    <source>
        <dbReference type="ARBA" id="ARBA00022801"/>
    </source>
</evidence>
<keyword evidence="3" id="KW-0479">Metal-binding</keyword>
<comment type="cofactor">
    <cofactor evidence="1">
        <name>Zn(2+)</name>
        <dbReference type="ChEBI" id="CHEBI:29105"/>
    </cofactor>
</comment>
<evidence type="ECO:0000256" key="1">
    <source>
        <dbReference type="ARBA" id="ARBA00001947"/>
    </source>
</evidence>
<dbReference type="AlphaFoldDB" id="A0A2A2MA93"/>
<dbReference type="OrthoDB" id="105475at2"/>
<dbReference type="Proteomes" id="UP000218796">
    <property type="component" value="Unassembled WGS sequence"/>
</dbReference>
<sequence length="372" mass="42769">MTPSTQTITLTEFFTTFPKVDLHYHLLGGVRLATMLDLAQKYGVPLTEAEAKSYYRRYQHETSVVKGGIAALNFLYPLLRSAEDYYRVTYEVAEDAAATGIRHLELFWNPSDTALTYAEVTEAMNAAMQKAAEQWDIRALFIPSINREKSPEEAVAMVEAVLQYPHPLVPGIGIDYKENDAPIEHFWKAYRKAKQGGLRLTGHCSEFGLHWRNVETGLDLIHLERIDHGYTVLDNPELTARCVRENVPFTVVPSNTYYLKKWPDASQWRQNHPIRHMALAGMNIIPATDDWHMHNTNGAECYRVMVEEFGFDLDGVRQLMLNGIDACWQPEEIKQQWRQSWAEEFDTLRSKLNQEPHINAAQHISYHRPHTA</sequence>
<keyword evidence="5" id="KW-0862">Zinc</keyword>
<dbReference type="InterPro" id="IPR001365">
    <property type="entry name" value="A_deaminase_dom"/>
</dbReference>
<dbReference type="GO" id="GO:0000034">
    <property type="term" value="F:adenine deaminase activity"/>
    <property type="evidence" value="ECO:0007669"/>
    <property type="project" value="TreeGrafter"/>
</dbReference>
<keyword evidence="4" id="KW-0378">Hydrolase</keyword>
<dbReference type="SUPFAM" id="SSF51556">
    <property type="entry name" value="Metallo-dependent hydrolases"/>
    <property type="match status" value="1"/>
</dbReference>
<keyword evidence="8" id="KW-1185">Reference proteome</keyword>
<dbReference type="GO" id="GO:0046872">
    <property type="term" value="F:metal ion binding"/>
    <property type="evidence" value="ECO:0007669"/>
    <property type="project" value="UniProtKB-KW"/>
</dbReference>
<dbReference type="GO" id="GO:0005829">
    <property type="term" value="C:cytosol"/>
    <property type="evidence" value="ECO:0007669"/>
    <property type="project" value="TreeGrafter"/>
</dbReference>
<accession>A0A2A2MA93</accession>
<dbReference type="RefSeq" id="WP_039184785.1">
    <property type="nucleotide sequence ID" value="NZ_CAUFSP010000004.1"/>
</dbReference>
<dbReference type="EMBL" id="NQMS01000006">
    <property type="protein sequence ID" value="PAV95733.1"/>
    <property type="molecule type" value="Genomic_DNA"/>
</dbReference>
<name>A0A2A2MA93_9GAMM</name>
<comment type="similarity">
    <text evidence="2">Belongs to the metallo-dependent hydrolases superfamily. Adenosine and AMP deaminases family.</text>
</comment>
<proteinExistence type="inferred from homology"/>
<dbReference type="Gene3D" id="3.20.20.140">
    <property type="entry name" value="Metal-dependent hydrolases"/>
    <property type="match status" value="1"/>
</dbReference>
<protein>
    <submittedName>
        <fullName evidence="7">Adenosine deaminase</fullName>
    </submittedName>
</protein>
<gene>
    <name evidence="7" type="ORF">CJD50_14980</name>
</gene>
<organism evidence="7 8">
    <name type="scientific">Hafnia paralvei</name>
    <dbReference type="NCBI Taxonomy" id="546367"/>
    <lineage>
        <taxon>Bacteria</taxon>
        <taxon>Pseudomonadati</taxon>
        <taxon>Pseudomonadota</taxon>
        <taxon>Gammaproteobacteria</taxon>
        <taxon>Enterobacterales</taxon>
        <taxon>Hafniaceae</taxon>
        <taxon>Hafnia</taxon>
    </lineage>
</organism>
<comment type="caution">
    <text evidence="7">The sequence shown here is derived from an EMBL/GenBank/DDBJ whole genome shotgun (WGS) entry which is preliminary data.</text>
</comment>
<dbReference type="InterPro" id="IPR032466">
    <property type="entry name" value="Metal_Hydrolase"/>
</dbReference>